<protein>
    <submittedName>
        <fullName evidence="5">ATP-binding cassette domain-containing protein</fullName>
    </submittedName>
</protein>
<dbReference type="InterPro" id="IPR003439">
    <property type="entry name" value="ABC_transporter-like_ATP-bd"/>
</dbReference>
<dbReference type="PANTHER" id="PTHR43335:SF4">
    <property type="entry name" value="ABC TRANSPORTER, ATP-BINDING PROTEIN"/>
    <property type="match status" value="1"/>
</dbReference>
<evidence type="ECO:0000313" key="5">
    <source>
        <dbReference type="EMBL" id="MFC7182866.1"/>
    </source>
</evidence>
<dbReference type="PANTHER" id="PTHR43335">
    <property type="entry name" value="ABC TRANSPORTER, ATP-BINDING PROTEIN"/>
    <property type="match status" value="1"/>
</dbReference>
<dbReference type="EMBL" id="JBHTAJ010000055">
    <property type="protein sequence ID" value="MFC7182866.1"/>
    <property type="molecule type" value="Genomic_DNA"/>
</dbReference>
<reference evidence="6" key="1">
    <citation type="journal article" date="2019" name="Int. J. Syst. Evol. Microbiol.">
        <title>The Global Catalogue of Microorganisms (GCM) 10K type strain sequencing project: providing services to taxonomists for standard genome sequencing and annotation.</title>
        <authorList>
            <consortium name="The Broad Institute Genomics Platform"/>
            <consortium name="The Broad Institute Genome Sequencing Center for Infectious Disease"/>
            <person name="Wu L."/>
            <person name="Ma J."/>
        </authorList>
    </citation>
    <scope>NUCLEOTIDE SEQUENCE [LARGE SCALE GENOMIC DNA]</scope>
    <source>
        <strain evidence="6">CGMCC 1.12859</strain>
    </source>
</reference>
<feature type="compositionally biased region" description="Low complexity" evidence="3">
    <location>
        <begin position="368"/>
        <end position="378"/>
    </location>
</feature>
<evidence type="ECO:0000256" key="2">
    <source>
        <dbReference type="ARBA" id="ARBA00022448"/>
    </source>
</evidence>
<keyword evidence="2" id="KW-0813">Transport</keyword>
<dbReference type="Proteomes" id="UP001596435">
    <property type="component" value="Unassembled WGS sequence"/>
</dbReference>
<organism evidence="5 6">
    <name type="scientific">Kitasatospora paranensis</name>
    <dbReference type="NCBI Taxonomy" id="258053"/>
    <lineage>
        <taxon>Bacteria</taxon>
        <taxon>Bacillati</taxon>
        <taxon>Actinomycetota</taxon>
        <taxon>Actinomycetes</taxon>
        <taxon>Kitasatosporales</taxon>
        <taxon>Streptomycetaceae</taxon>
        <taxon>Kitasatospora</taxon>
    </lineage>
</organism>
<keyword evidence="6" id="KW-1185">Reference proteome</keyword>
<comment type="caution">
    <text evidence="5">The sequence shown here is derived from an EMBL/GenBank/DDBJ whole genome shotgun (WGS) entry which is preliminary data.</text>
</comment>
<dbReference type="GO" id="GO:0005524">
    <property type="term" value="F:ATP binding"/>
    <property type="evidence" value="ECO:0007669"/>
    <property type="project" value="UniProtKB-KW"/>
</dbReference>
<name>A0ABW2G057_9ACTN</name>
<dbReference type="RefSeq" id="WP_380232106.1">
    <property type="nucleotide sequence ID" value="NZ_JBHSVH010000002.1"/>
</dbReference>
<sequence length="464" mass="48993">MIQVTGLTKVYRRGRPPALLDLSFDARPGTVTVLLGEGGAGKSTALRLMVELDRGRGATLFDGRTYRRLRHPERQVGVMLPMGRSAVGHPGRRAADHLRMLAASIGVPLERADELLEQTRLAGVAGHRLRTFSPGMHRRLALAAALLGRPAVLLLDAPTEGLPVRGSEWFQAFLRSFAVAGGNVVVSTRYPQEAAVLGDRVVTLDAGRSVADQSAEDFRRSRLSPEVAVRGPQMVRLGDVLRSHGAVVRADGGTALAVSGIGRTEIGELAYRHGILLHELADRVVERPAPRPVLPAGSGRSGQVRLTKATDPPPERLSLPVHQEAAEVGADTEARCPGAEGLPPAPPAPRSGPDGGPAAPRGPRHRGALPTVPSLLSAPRPPEPSSPPPPGAARSAATPRPAKDLHVEGRRPAGPHPTDPQPSDSLPSDPAFPDDLFPDALLADTRPTEAFPPVAGRPHSHRSQ</sequence>
<dbReference type="PROSITE" id="PS50893">
    <property type="entry name" value="ABC_TRANSPORTER_2"/>
    <property type="match status" value="1"/>
</dbReference>
<evidence type="ECO:0000259" key="4">
    <source>
        <dbReference type="PROSITE" id="PS50893"/>
    </source>
</evidence>
<dbReference type="Gene3D" id="3.40.50.300">
    <property type="entry name" value="P-loop containing nucleotide triphosphate hydrolases"/>
    <property type="match status" value="1"/>
</dbReference>
<dbReference type="SUPFAM" id="SSF52540">
    <property type="entry name" value="P-loop containing nucleoside triphosphate hydrolases"/>
    <property type="match status" value="1"/>
</dbReference>
<dbReference type="InterPro" id="IPR027417">
    <property type="entry name" value="P-loop_NTPase"/>
</dbReference>
<keyword evidence="5" id="KW-0067">ATP-binding</keyword>
<evidence type="ECO:0000256" key="1">
    <source>
        <dbReference type="ARBA" id="ARBA00005417"/>
    </source>
</evidence>
<feature type="region of interest" description="Disordered" evidence="3">
    <location>
        <begin position="289"/>
        <end position="464"/>
    </location>
</feature>
<feature type="compositionally biased region" description="Pro residues" evidence="3">
    <location>
        <begin position="379"/>
        <end position="391"/>
    </location>
</feature>
<proteinExistence type="inferred from homology"/>
<accession>A0ABW2G057</accession>
<gene>
    <name evidence="5" type="ORF">ACFQMG_25275</name>
</gene>
<dbReference type="Pfam" id="PF00005">
    <property type="entry name" value="ABC_tran"/>
    <property type="match status" value="1"/>
</dbReference>
<feature type="compositionally biased region" description="Basic and acidic residues" evidence="3">
    <location>
        <begin position="401"/>
        <end position="411"/>
    </location>
</feature>
<comment type="similarity">
    <text evidence="1">Belongs to the ABC transporter superfamily.</text>
</comment>
<feature type="domain" description="ABC transporter" evidence="4">
    <location>
        <begin position="2"/>
        <end position="231"/>
    </location>
</feature>
<keyword evidence="5" id="KW-0547">Nucleotide-binding</keyword>
<evidence type="ECO:0000256" key="3">
    <source>
        <dbReference type="SAM" id="MobiDB-lite"/>
    </source>
</evidence>
<feature type="compositionally biased region" description="Low complexity" evidence="3">
    <location>
        <begin position="421"/>
        <end position="444"/>
    </location>
</feature>
<evidence type="ECO:0000313" key="6">
    <source>
        <dbReference type="Proteomes" id="UP001596435"/>
    </source>
</evidence>